<feature type="region of interest" description="Disordered" evidence="1">
    <location>
        <begin position="42"/>
        <end position="107"/>
    </location>
</feature>
<name>A0AAF0DC57_9EURO</name>
<dbReference type="EMBL" id="CP120627">
    <property type="protein sequence ID" value="WEW55575.1"/>
    <property type="molecule type" value="Genomic_DNA"/>
</dbReference>
<feature type="domain" description="DUF1279" evidence="2">
    <location>
        <begin position="109"/>
        <end position="240"/>
    </location>
</feature>
<gene>
    <name evidence="3" type="primary">NAT2</name>
    <name evidence="3" type="ORF">PRK78_001006</name>
</gene>
<evidence type="ECO:0000313" key="3">
    <source>
        <dbReference type="EMBL" id="WEW55575.1"/>
    </source>
</evidence>
<dbReference type="AlphaFoldDB" id="A0AAF0DC57"/>
<dbReference type="InterPro" id="IPR009688">
    <property type="entry name" value="FAM210A/B-like_dom"/>
</dbReference>
<feature type="compositionally biased region" description="Polar residues" evidence="1">
    <location>
        <begin position="69"/>
        <end position="96"/>
    </location>
</feature>
<sequence length="261" mass="29103">MPPLRPFTPSSIARAFRASAEHHHHSHSLRWPDASSRIWRPIQPPTIPRSSSRTTHTSSANLPIRTRSIPFSSNKRATIPPFSTSPSQAPRRFNSTPPAPSEPPTFSERMRKLSREYGWSALGVYLFLSVLDFPFCFAAVRLLGVERIGHYEHVVVESLKRVLPPIWGAGRGEPQNPGTGDVAIAAGDVERIAMDHDGVMETEGTTAEEGASIWTQLALAYAVHKSLIFLRVPLTAAVTPKVVKTLRRWGWDIGRRKPKRR</sequence>
<dbReference type="Proteomes" id="UP001219355">
    <property type="component" value="Chromosome 1"/>
</dbReference>
<accession>A0AAF0DC57</accession>
<proteinExistence type="predicted"/>
<dbReference type="GO" id="GO:0005739">
    <property type="term" value="C:mitochondrion"/>
    <property type="evidence" value="ECO:0007669"/>
    <property type="project" value="TreeGrafter"/>
</dbReference>
<dbReference type="Pfam" id="PF06916">
    <property type="entry name" value="FAM210A-B_dom"/>
    <property type="match status" value="1"/>
</dbReference>
<evidence type="ECO:0000259" key="2">
    <source>
        <dbReference type="Pfam" id="PF06916"/>
    </source>
</evidence>
<organism evidence="3 4">
    <name type="scientific">Emydomyces testavorans</name>
    <dbReference type="NCBI Taxonomy" id="2070801"/>
    <lineage>
        <taxon>Eukaryota</taxon>
        <taxon>Fungi</taxon>
        <taxon>Dikarya</taxon>
        <taxon>Ascomycota</taxon>
        <taxon>Pezizomycotina</taxon>
        <taxon>Eurotiomycetes</taxon>
        <taxon>Eurotiomycetidae</taxon>
        <taxon>Onygenales</taxon>
        <taxon>Nannizziopsiaceae</taxon>
        <taxon>Emydomyces</taxon>
    </lineage>
</organism>
<dbReference type="PANTHER" id="PTHR21377:SF0">
    <property type="entry name" value="PROTEIN FAM210B, MITOCHONDRIAL"/>
    <property type="match status" value="1"/>
</dbReference>
<evidence type="ECO:0000313" key="4">
    <source>
        <dbReference type="Proteomes" id="UP001219355"/>
    </source>
</evidence>
<dbReference type="InterPro" id="IPR045866">
    <property type="entry name" value="FAM210A/B-like"/>
</dbReference>
<feature type="compositionally biased region" description="Low complexity" evidence="1">
    <location>
        <begin position="48"/>
        <end position="59"/>
    </location>
</feature>
<protein>
    <submittedName>
        <fullName evidence="3">DUF1279 super</fullName>
    </submittedName>
</protein>
<evidence type="ECO:0000256" key="1">
    <source>
        <dbReference type="SAM" id="MobiDB-lite"/>
    </source>
</evidence>
<reference evidence="3" key="1">
    <citation type="submission" date="2023-03" db="EMBL/GenBank/DDBJ databases">
        <title>Emydomyces testavorans Genome Sequence.</title>
        <authorList>
            <person name="Hoyer L."/>
        </authorList>
    </citation>
    <scope>NUCLEOTIDE SEQUENCE</scope>
    <source>
        <strain evidence="3">16-2883</strain>
    </source>
</reference>
<dbReference type="PANTHER" id="PTHR21377">
    <property type="entry name" value="PROTEIN FAM210B, MITOCHONDRIAL"/>
    <property type="match status" value="1"/>
</dbReference>
<keyword evidence="4" id="KW-1185">Reference proteome</keyword>